<accession>A0A8D4VSN8</accession>
<dbReference type="KEGG" id="moz:MoryE10_24530"/>
<evidence type="ECO:0000313" key="3">
    <source>
        <dbReference type="Proteomes" id="UP000824988"/>
    </source>
</evidence>
<dbReference type="InterPro" id="IPR029069">
    <property type="entry name" value="HotDog_dom_sf"/>
</dbReference>
<reference evidence="2" key="1">
    <citation type="submission" date="2019-06" db="EMBL/GenBank/DDBJ databases">
        <title>Complete genome sequence of Methylogaea oryzae strain JCM16910.</title>
        <authorList>
            <person name="Asakawa S."/>
        </authorList>
    </citation>
    <scope>NUCLEOTIDE SEQUENCE</scope>
    <source>
        <strain evidence="2">E10</strain>
    </source>
</reference>
<dbReference type="Pfam" id="PF22818">
    <property type="entry name" value="ApeI-like"/>
    <property type="match status" value="1"/>
</dbReference>
<dbReference type="Proteomes" id="UP000824988">
    <property type="component" value="Chromosome"/>
</dbReference>
<sequence>MGRDGQAVLLPEVLGVSPRDDGIELALRIPEDLAYFHGHFDEISVVPGVAQIQWAVGYARSYLGLDWVFSHMEAVKFKELMLPGQGLALRLRYLDGGRKLEFRYFSEQAEYSSGRIYFHGDSV</sequence>
<gene>
    <name evidence="2" type="ORF">MoryE10_24530</name>
</gene>
<protein>
    <recommendedName>
        <fullName evidence="1">ApeI dehydratase-like domain-containing protein</fullName>
    </recommendedName>
</protein>
<feature type="domain" description="ApeI dehydratase-like" evidence="1">
    <location>
        <begin position="20"/>
        <end position="115"/>
    </location>
</feature>
<keyword evidence="3" id="KW-1185">Reference proteome</keyword>
<dbReference type="EMBL" id="AP019782">
    <property type="protein sequence ID" value="BBL71847.1"/>
    <property type="molecule type" value="Genomic_DNA"/>
</dbReference>
<dbReference type="SUPFAM" id="SSF54637">
    <property type="entry name" value="Thioesterase/thiol ester dehydrase-isomerase"/>
    <property type="match status" value="1"/>
</dbReference>
<proteinExistence type="predicted"/>
<organism evidence="2 3">
    <name type="scientific">Methylogaea oryzae</name>
    <dbReference type="NCBI Taxonomy" id="1295382"/>
    <lineage>
        <taxon>Bacteria</taxon>
        <taxon>Pseudomonadati</taxon>
        <taxon>Pseudomonadota</taxon>
        <taxon>Gammaproteobacteria</taxon>
        <taxon>Methylococcales</taxon>
        <taxon>Methylococcaceae</taxon>
        <taxon>Methylogaea</taxon>
    </lineage>
</organism>
<dbReference type="InterPro" id="IPR016962">
    <property type="entry name" value="Dehydrase_ECs4332_prd"/>
</dbReference>
<dbReference type="Gene3D" id="3.10.129.10">
    <property type="entry name" value="Hotdog Thioesterase"/>
    <property type="match status" value="1"/>
</dbReference>
<evidence type="ECO:0000313" key="2">
    <source>
        <dbReference type="EMBL" id="BBL71847.1"/>
    </source>
</evidence>
<dbReference type="PIRSF" id="PIRSF030962">
    <property type="entry name" value="Dehydrase_ECs4332_prd"/>
    <property type="match status" value="1"/>
</dbReference>
<dbReference type="InterPro" id="IPR054545">
    <property type="entry name" value="ApeI-like"/>
</dbReference>
<evidence type="ECO:0000259" key="1">
    <source>
        <dbReference type="Pfam" id="PF22818"/>
    </source>
</evidence>
<name>A0A8D4VSN8_9GAMM</name>
<dbReference type="AlphaFoldDB" id="A0A8D4VSN8"/>